<protein>
    <submittedName>
        <fullName evidence="1">Uncharacterized protein</fullName>
    </submittedName>
</protein>
<gene>
    <name evidence="1" type="ORF">GLW07_14900</name>
</gene>
<name>A0A845F1N0_9BACL</name>
<dbReference type="Proteomes" id="UP000447833">
    <property type="component" value="Unassembled WGS sequence"/>
</dbReference>
<dbReference type="AlphaFoldDB" id="A0A845F1N0"/>
<dbReference type="PROSITE" id="PS51257">
    <property type="entry name" value="PROKAR_LIPOPROTEIN"/>
    <property type="match status" value="1"/>
</dbReference>
<sequence>MIRVLTIFFLFFGIILGCAIEKPQNLGEVEADRPASVQSIVMKKAYLVLNALSKQEMDKVSRYVHPQKGVLLSPFGTVDKNRAQVLMPSQVKELFQVPNQKQLEWGTDDGKGDPIRLTPQAYFEKYVYDVEFSETELVTYDGIYKETNRIHNIEEVFPNSHYVEFFVPGSEEYEGMDWKSLKLVFSEHNNDHYLIGIVHDQWSP</sequence>
<accession>A0A845F1N0</accession>
<proteinExistence type="predicted"/>
<dbReference type="RefSeq" id="WP_160920065.1">
    <property type="nucleotide sequence ID" value="NZ_WMEY01000004.1"/>
</dbReference>
<evidence type="ECO:0000313" key="2">
    <source>
        <dbReference type="Proteomes" id="UP000447833"/>
    </source>
</evidence>
<dbReference type="EMBL" id="WMEY01000004">
    <property type="protein sequence ID" value="MYL64644.1"/>
    <property type="molecule type" value="Genomic_DNA"/>
</dbReference>
<reference evidence="1 2" key="1">
    <citation type="submission" date="2019-11" db="EMBL/GenBank/DDBJ databases">
        <title>Genome sequences of 17 halophilic strains isolated from different environments.</title>
        <authorList>
            <person name="Furrow R.E."/>
        </authorList>
    </citation>
    <scope>NUCLEOTIDE SEQUENCE [LARGE SCALE GENOMIC DNA]</scope>
    <source>
        <strain evidence="1 2">22506_14_FS</strain>
    </source>
</reference>
<organism evidence="1 2">
    <name type="scientific">Guptibacillus hwajinpoensis</name>
    <dbReference type="NCBI Taxonomy" id="208199"/>
    <lineage>
        <taxon>Bacteria</taxon>
        <taxon>Bacillati</taxon>
        <taxon>Bacillota</taxon>
        <taxon>Bacilli</taxon>
        <taxon>Bacillales</taxon>
        <taxon>Guptibacillaceae</taxon>
        <taxon>Guptibacillus</taxon>
    </lineage>
</organism>
<evidence type="ECO:0000313" key="1">
    <source>
        <dbReference type="EMBL" id="MYL64644.1"/>
    </source>
</evidence>
<comment type="caution">
    <text evidence="1">The sequence shown here is derived from an EMBL/GenBank/DDBJ whole genome shotgun (WGS) entry which is preliminary data.</text>
</comment>